<dbReference type="SMART" id="SM00317">
    <property type="entry name" value="SET"/>
    <property type="match status" value="1"/>
</dbReference>
<gene>
    <name evidence="2" type="ORF">FE257_004475</name>
</gene>
<dbReference type="Gene3D" id="2.170.270.10">
    <property type="entry name" value="SET domain"/>
    <property type="match status" value="1"/>
</dbReference>
<dbReference type="Pfam" id="PF00856">
    <property type="entry name" value="SET"/>
    <property type="match status" value="1"/>
</dbReference>
<dbReference type="PROSITE" id="PS50280">
    <property type="entry name" value="SET"/>
    <property type="match status" value="1"/>
</dbReference>
<organism evidence="2 3">
    <name type="scientific">Aspergillus nanangensis</name>
    <dbReference type="NCBI Taxonomy" id="2582783"/>
    <lineage>
        <taxon>Eukaryota</taxon>
        <taxon>Fungi</taxon>
        <taxon>Dikarya</taxon>
        <taxon>Ascomycota</taxon>
        <taxon>Pezizomycotina</taxon>
        <taxon>Eurotiomycetes</taxon>
        <taxon>Eurotiomycetidae</taxon>
        <taxon>Eurotiales</taxon>
        <taxon>Aspergillaceae</taxon>
        <taxon>Aspergillus</taxon>
        <taxon>Aspergillus subgen. Circumdati</taxon>
    </lineage>
</organism>
<dbReference type="EMBL" id="VCAU01000002">
    <property type="protein sequence ID" value="KAF9894854.1"/>
    <property type="molecule type" value="Genomic_DNA"/>
</dbReference>
<dbReference type="Proteomes" id="UP001194746">
    <property type="component" value="Unassembled WGS sequence"/>
</dbReference>
<comment type="caution">
    <text evidence="2">The sequence shown here is derived from an EMBL/GenBank/DDBJ whole genome shotgun (WGS) entry which is preliminary data.</text>
</comment>
<name>A0AAD4GYF3_ASPNN</name>
<dbReference type="PANTHER" id="PTHR47332">
    <property type="entry name" value="SET DOMAIN-CONTAINING PROTEIN 5"/>
    <property type="match status" value="1"/>
</dbReference>
<sequence>MSEEHSYRSIDIPDNAPFGLEPSPINGWGAFATRRIDRGSLILSEQPLCNIPLPTAWLSGRLLAQTFARLPPRHQEQLLSLHSPGSFTTVMEVFGQNSFISASQDAATGTEQYTCILYILHSRFNHSCVPNIRAEFGNNMGGLQNFALRDIAVGEELVCSYYGTIYPGSFRHEREERLHFDCDCPACRPGTLFYELSEMRRTLIRGLCYLLYGRDIYAQEDAQEDAQEERDTPPIILDQTLRTAAENHSIPVPNRLVYVFLVAILLEEEGLPVDYIIEAILSHIIDS</sequence>
<reference evidence="2" key="2">
    <citation type="submission" date="2020-02" db="EMBL/GenBank/DDBJ databases">
        <authorList>
            <person name="Gilchrist C.L.M."/>
            <person name="Chooi Y.-H."/>
        </authorList>
    </citation>
    <scope>NUCLEOTIDE SEQUENCE</scope>
    <source>
        <strain evidence="2">MST-FP2251</strain>
    </source>
</reference>
<dbReference type="AlphaFoldDB" id="A0AAD4GYF3"/>
<dbReference type="SUPFAM" id="SSF82199">
    <property type="entry name" value="SET domain"/>
    <property type="match status" value="1"/>
</dbReference>
<proteinExistence type="predicted"/>
<evidence type="ECO:0000313" key="3">
    <source>
        <dbReference type="Proteomes" id="UP001194746"/>
    </source>
</evidence>
<feature type="domain" description="SET" evidence="1">
    <location>
        <begin position="16"/>
        <end position="162"/>
    </location>
</feature>
<keyword evidence="3" id="KW-1185">Reference proteome</keyword>
<reference evidence="2" key="1">
    <citation type="journal article" date="2019" name="Beilstein J. Org. Chem.">
        <title>Nanangenines: drimane sesquiterpenoids as the dominant metabolite cohort of a novel Australian fungus, Aspergillus nanangensis.</title>
        <authorList>
            <person name="Lacey H.J."/>
            <person name="Gilchrist C.L.M."/>
            <person name="Crombie A."/>
            <person name="Kalaitzis J.A."/>
            <person name="Vuong D."/>
            <person name="Rutledge P.J."/>
            <person name="Turner P."/>
            <person name="Pitt J.I."/>
            <person name="Lacey E."/>
            <person name="Chooi Y.H."/>
            <person name="Piggott A.M."/>
        </authorList>
    </citation>
    <scope>NUCLEOTIDE SEQUENCE</scope>
    <source>
        <strain evidence="2">MST-FP2251</strain>
    </source>
</reference>
<protein>
    <recommendedName>
        <fullName evidence="1">SET domain-containing protein</fullName>
    </recommendedName>
</protein>
<evidence type="ECO:0000313" key="2">
    <source>
        <dbReference type="EMBL" id="KAF9894854.1"/>
    </source>
</evidence>
<dbReference type="InterPro" id="IPR001214">
    <property type="entry name" value="SET_dom"/>
</dbReference>
<accession>A0AAD4GYF3</accession>
<evidence type="ECO:0000259" key="1">
    <source>
        <dbReference type="PROSITE" id="PS50280"/>
    </source>
</evidence>
<dbReference type="CDD" id="cd20071">
    <property type="entry name" value="SET_SMYD"/>
    <property type="match status" value="1"/>
</dbReference>
<dbReference type="InterPro" id="IPR053185">
    <property type="entry name" value="SET_domain_protein"/>
</dbReference>
<dbReference type="InterPro" id="IPR046341">
    <property type="entry name" value="SET_dom_sf"/>
</dbReference>
<dbReference type="PANTHER" id="PTHR47332:SF4">
    <property type="entry name" value="SET DOMAIN-CONTAINING PROTEIN 5"/>
    <property type="match status" value="1"/>
</dbReference>